<dbReference type="InterPro" id="IPR005149">
    <property type="entry name" value="Tscrpt_reg_PadR_N"/>
</dbReference>
<dbReference type="RefSeq" id="WP_310332691.1">
    <property type="nucleotide sequence ID" value="NZ_JAVDXV010000011.1"/>
</dbReference>
<dbReference type="Pfam" id="PF03551">
    <property type="entry name" value="PadR"/>
    <property type="match status" value="1"/>
</dbReference>
<feature type="domain" description="Transcription regulator PadR N-terminal" evidence="1">
    <location>
        <begin position="25"/>
        <end position="96"/>
    </location>
</feature>
<evidence type="ECO:0000313" key="3">
    <source>
        <dbReference type="Proteomes" id="UP001180825"/>
    </source>
</evidence>
<dbReference type="PANTHER" id="PTHR33169:SF14">
    <property type="entry name" value="TRANSCRIPTIONAL REGULATOR RV3488"/>
    <property type="match status" value="1"/>
</dbReference>
<dbReference type="PANTHER" id="PTHR33169">
    <property type="entry name" value="PADR-FAMILY TRANSCRIPTIONAL REGULATOR"/>
    <property type="match status" value="1"/>
</dbReference>
<dbReference type="InterPro" id="IPR036390">
    <property type="entry name" value="WH_DNA-bd_sf"/>
</dbReference>
<gene>
    <name evidence="2" type="ORF">J2X21_004854</name>
</gene>
<protein>
    <submittedName>
        <fullName evidence="2">PadR family transcriptional regulator PadR</fullName>
    </submittedName>
</protein>
<organism evidence="2 3">
    <name type="scientific">Roseateles asaccharophilus</name>
    <dbReference type="NCBI Taxonomy" id="582607"/>
    <lineage>
        <taxon>Bacteria</taxon>
        <taxon>Pseudomonadati</taxon>
        <taxon>Pseudomonadota</taxon>
        <taxon>Betaproteobacteria</taxon>
        <taxon>Burkholderiales</taxon>
        <taxon>Sphaerotilaceae</taxon>
        <taxon>Roseateles</taxon>
    </lineage>
</organism>
<sequence>MSEEEGDSQERWQVQMRKGTLELAVLAALRGGARYGLDLLRRLQEFPTTAISEGTLYPLLDRLKRDGLLDAHWVQEGDTRPRKYYQLSDKGLQRLATLSACWLQTADDIGQLLKRAAPHDGDTQGGL</sequence>
<dbReference type="InterPro" id="IPR036388">
    <property type="entry name" value="WH-like_DNA-bd_sf"/>
</dbReference>
<dbReference type="Proteomes" id="UP001180825">
    <property type="component" value="Unassembled WGS sequence"/>
</dbReference>
<dbReference type="Gene3D" id="1.10.10.10">
    <property type="entry name" value="Winged helix-like DNA-binding domain superfamily/Winged helix DNA-binding domain"/>
    <property type="match status" value="1"/>
</dbReference>
<dbReference type="EMBL" id="JAVDXV010000011">
    <property type="protein sequence ID" value="MDR7335687.1"/>
    <property type="molecule type" value="Genomic_DNA"/>
</dbReference>
<evidence type="ECO:0000259" key="1">
    <source>
        <dbReference type="Pfam" id="PF03551"/>
    </source>
</evidence>
<evidence type="ECO:0000313" key="2">
    <source>
        <dbReference type="EMBL" id="MDR7335687.1"/>
    </source>
</evidence>
<reference evidence="2 3" key="1">
    <citation type="submission" date="2023-07" db="EMBL/GenBank/DDBJ databases">
        <title>Sorghum-associated microbial communities from plants grown in Nebraska, USA.</title>
        <authorList>
            <person name="Schachtman D."/>
        </authorList>
    </citation>
    <scope>NUCLEOTIDE SEQUENCE [LARGE SCALE GENOMIC DNA]</scope>
    <source>
        <strain evidence="2 3">BE316</strain>
    </source>
</reference>
<keyword evidence="3" id="KW-1185">Reference proteome</keyword>
<accession>A0ABU2AER0</accession>
<dbReference type="InterPro" id="IPR052509">
    <property type="entry name" value="Metal_resp_DNA-bind_regulator"/>
</dbReference>
<proteinExistence type="predicted"/>
<dbReference type="SUPFAM" id="SSF46785">
    <property type="entry name" value="Winged helix' DNA-binding domain"/>
    <property type="match status" value="1"/>
</dbReference>
<comment type="caution">
    <text evidence="2">The sequence shown here is derived from an EMBL/GenBank/DDBJ whole genome shotgun (WGS) entry which is preliminary data.</text>
</comment>
<name>A0ABU2AER0_9BURK</name>